<evidence type="ECO:0000256" key="7">
    <source>
        <dbReference type="PIRNR" id="PIRNR016636"/>
    </source>
</evidence>
<comment type="similarity">
    <text evidence="2 7">Belongs to the membrane-bound acyltransferase family.</text>
</comment>
<keyword evidence="6 7" id="KW-0472">Membrane</keyword>
<dbReference type="Pfam" id="PF03062">
    <property type="entry name" value="MBOAT"/>
    <property type="match status" value="1"/>
</dbReference>
<dbReference type="Proteomes" id="UP000291269">
    <property type="component" value="Unassembled WGS sequence"/>
</dbReference>
<feature type="transmembrane region" description="Helical" evidence="8">
    <location>
        <begin position="152"/>
        <end position="173"/>
    </location>
</feature>
<dbReference type="GO" id="GO:0016746">
    <property type="term" value="F:acyltransferase activity"/>
    <property type="evidence" value="ECO:0007669"/>
    <property type="project" value="UniProtKB-KW"/>
</dbReference>
<dbReference type="PANTHER" id="PTHR13285:SF18">
    <property type="entry name" value="PROTEIN-CYSTEINE N-PALMITOYLTRANSFERASE RASP"/>
    <property type="match status" value="1"/>
</dbReference>
<sequence length="537" mass="61238">MRNRRSAKKSRLRENVGWERMNKVMMIYFLVLAATVIVYYALPLKRRWIALLAFSIVFYAVNSTYLFVFIASTTLSVYFCARYIQKSNDAPVAAGEDLAANAKKVKKQNKTAVALIIVFNLAIIGVLKYYNFFGGTLNSLFSLLHIDAKIPAMKVLLPLGISFYTLQAIGYLIDVYRKKYAAETNFCKLSLFLIFFPQILEGPISRYDQTADQLYEGHKADYKGITYGLQRILWGLFKKMVVADRLYLLVKTVSDNPGNFSGYASLLFIFCYTLQLYADFSGFIDIAIGSGELFGVKLPENFKRPFFAKSAQEFWKRWHITLGVWLKEYVFYSVALSPKVVKSCGKLKKRWRNHFTKMLPTAIALLAVWLCNGLWHGPEWKYIVYGLYYFVIIVSGMMLEPLFRKLYQKIHLNPDGKAFTVFRHIRTLLIIFIGETIFGANTLGDAFMILSSVFRPYHGSIFSLGMDLQEIVVACLALLLMLGVGIVQEKGIGIRDKVASVALPVRWASYMSLILVILVFGAYGDMYNLVPFIYGNF</sequence>
<comment type="subcellular location">
    <subcellularLocation>
        <location evidence="1">Cell membrane</location>
        <topology evidence="1">Multi-pass membrane protein</topology>
    </subcellularLocation>
</comment>
<keyword evidence="4 8" id="KW-0812">Transmembrane</keyword>
<feature type="transmembrane region" description="Helical" evidence="8">
    <location>
        <begin position="21"/>
        <end position="42"/>
    </location>
</feature>
<dbReference type="PIRSF" id="PIRSF500217">
    <property type="entry name" value="AlgI"/>
    <property type="match status" value="1"/>
</dbReference>
<keyword evidence="5 8" id="KW-1133">Transmembrane helix</keyword>
<feature type="transmembrane region" description="Helical" evidence="8">
    <location>
        <begin position="112"/>
        <end position="132"/>
    </location>
</feature>
<gene>
    <name evidence="9" type="ORF">ESZ91_10550</name>
</gene>
<feature type="transmembrane region" description="Helical" evidence="8">
    <location>
        <begin position="471"/>
        <end position="487"/>
    </location>
</feature>
<feature type="transmembrane region" description="Helical" evidence="8">
    <location>
        <begin position="507"/>
        <end position="524"/>
    </location>
</feature>
<keyword evidence="7" id="KW-0012">Acyltransferase</keyword>
<dbReference type="OrthoDB" id="9805788at2"/>
<dbReference type="PANTHER" id="PTHR13285">
    <property type="entry name" value="ACYLTRANSFERASE"/>
    <property type="match status" value="1"/>
</dbReference>
<keyword evidence="7" id="KW-0808">Transferase</keyword>
<accession>A0A4Q2K9P2</accession>
<proteinExistence type="inferred from homology"/>
<protein>
    <submittedName>
        <fullName evidence="9">MBOAT family protein</fullName>
    </submittedName>
</protein>
<organism evidence="9 10">
    <name type="scientific">Candidatus Borkfalkia ceftriaxoniphila</name>
    <dbReference type="NCBI Taxonomy" id="2508949"/>
    <lineage>
        <taxon>Bacteria</taxon>
        <taxon>Bacillati</taxon>
        <taxon>Bacillota</taxon>
        <taxon>Clostridia</taxon>
        <taxon>Christensenellales</taxon>
        <taxon>Christensenellaceae</taxon>
        <taxon>Candidatus Borkfalkia</taxon>
    </lineage>
</organism>
<dbReference type="GO" id="GO:0042121">
    <property type="term" value="P:alginic acid biosynthetic process"/>
    <property type="evidence" value="ECO:0007669"/>
    <property type="project" value="InterPro"/>
</dbReference>
<keyword evidence="3 7" id="KW-1003">Cell membrane</keyword>
<feature type="transmembrane region" description="Helical" evidence="8">
    <location>
        <begin position="427"/>
        <end position="451"/>
    </location>
</feature>
<feature type="transmembrane region" description="Helical" evidence="8">
    <location>
        <begin position="382"/>
        <end position="403"/>
    </location>
</feature>
<evidence type="ECO:0000313" key="9">
    <source>
        <dbReference type="EMBL" id="RXZ58087.1"/>
    </source>
</evidence>
<evidence type="ECO:0000256" key="4">
    <source>
        <dbReference type="ARBA" id="ARBA00022692"/>
    </source>
</evidence>
<evidence type="ECO:0000256" key="3">
    <source>
        <dbReference type="ARBA" id="ARBA00022475"/>
    </source>
</evidence>
<dbReference type="PIRSF" id="PIRSF016636">
    <property type="entry name" value="AlgI_DltB"/>
    <property type="match status" value="1"/>
</dbReference>
<evidence type="ECO:0000313" key="10">
    <source>
        <dbReference type="Proteomes" id="UP000291269"/>
    </source>
</evidence>
<reference evidence="9 10" key="1">
    <citation type="journal article" date="2019" name="Gut">
        <title>Antibiotics-induced monodominance of a novel gut bacterial order.</title>
        <authorList>
            <person name="Hildebrand F."/>
            <person name="Moitinho-Silva L."/>
            <person name="Blasche S."/>
            <person name="Jahn M.T."/>
            <person name="Gossmann T.I."/>
            <person name="Heuerta-Cepas J."/>
            <person name="Hercog R."/>
            <person name="Luetge M."/>
            <person name="Bahram M."/>
            <person name="Pryszlak A."/>
            <person name="Alves R.J."/>
            <person name="Waszak S.M."/>
            <person name="Zhu A."/>
            <person name="Ye L."/>
            <person name="Costea P.I."/>
            <person name="Aalvink S."/>
            <person name="Belzer C."/>
            <person name="Forslund S.K."/>
            <person name="Sunagawa S."/>
            <person name="Hentschel U."/>
            <person name="Merten C."/>
            <person name="Patil K.R."/>
            <person name="Benes V."/>
            <person name="Bork P."/>
        </authorList>
    </citation>
    <scope>NUCLEOTIDE SEQUENCE [LARGE SCALE GENOMIC DNA]</scope>
    <source>
        <strain evidence="9 10">HDS1380</strain>
    </source>
</reference>
<dbReference type="EMBL" id="SDOZ01000004">
    <property type="protein sequence ID" value="RXZ58087.1"/>
    <property type="molecule type" value="Genomic_DNA"/>
</dbReference>
<evidence type="ECO:0000256" key="6">
    <source>
        <dbReference type="ARBA" id="ARBA00023136"/>
    </source>
</evidence>
<evidence type="ECO:0000256" key="8">
    <source>
        <dbReference type="SAM" id="Phobius"/>
    </source>
</evidence>
<name>A0A4Q2K9P2_9FIRM</name>
<evidence type="ECO:0000256" key="2">
    <source>
        <dbReference type="ARBA" id="ARBA00010323"/>
    </source>
</evidence>
<dbReference type="InterPro" id="IPR024194">
    <property type="entry name" value="Ac/AlaTfrase_AlgI/DltB"/>
</dbReference>
<feature type="transmembrane region" description="Helical" evidence="8">
    <location>
        <begin position="48"/>
        <end position="81"/>
    </location>
</feature>
<dbReference type="InterPro" id="IPR051085">
    <property type="entry name" value="MB_O-acyltransferase"/>
</dbReference>
<dbReference type="AlphaFoldDB" id="A0A4Q2K9P2"/>
<dbReference type="InterPro" id="IPR004299">
    <property type="entry name" value="MBOAT_fam"/>
</dbReference>
<evidence type="ECO:0000256" key="5">
    <source>
        <dbReference type="ARBA" id="ARBA00022989"/>
    </source>
</evidence>
<dbReference type="InterPro" id="IPR028362">
    <property type="entry name" value="AlgI"/>
</dbReference>
<feature type="transmembrane region" description="Helical" evidence="8">
    <location>
        <begin position="358"/>
        <end position="376"/>
    </location>
</feature>
<keyword evidence="10" id="KW-1185">Reference proteome</keyword>
<dbReference type="GO" id="GO:0005886">
    <property type="term" value="C:plasma membrane"/>
    <property type="evidence" value="ECO:0007669"/>
    <property type="project" value="UniProtKB-SubCell"/>
</dbReference>
<comment type="caution">
    <text evidence="9">The sequence shown here is derived from an EMBL/GenBank/DDBJ whole genome shotgun (WGS) entry which is preliminary data.</text>
</comment>
<evidence type="ECO:0000256" key="1">
    <source>
        <dbReference type="ARBA" id="ARBA00004651"/>
    </source>
</evidence>